<feature type="transmembrane region" description="Helical" evidence="10">
    <location>
        <begin position="457"/>
        <end position="476"/>
    </location>
</feature>
<dbReference type="PANTHER" id="PTHR47019">
    <property type="entry name" value="LIPID II FLIPPASE MURJ"/>
    <property type="match status" value="1"/>
</dbReference>
<organism evidence="11 12">
    <name type="scientific">Holospora obtusa F1</name>
    <dbReference type="NCBI Taxonomy" id="1399147"/>
    <lineage>
        <taxon>Bacteria</taxon>
        <taxon>Pseudomonadati</taxon>
        <taxon>Pseudomonadota</taxon>
        <taxon>Alphaproteobacteria</taxon>
        <taxon>Holosporales</taxon>
        <taxon>Holosporaceae</taxon>
        <taxon>Holospora</taxon>
    </lineage>
</organism>
<keyword evidence="5" id="KW-0573">Peptidoglycan synthesis</keyword>
<comment type="function">
    <text evidence="8">Involved in peptidoglycan biosynthesis. Transports lipid-linked peptidoglycan precursors from the inner to the outer leaflet of the cytoplasmic membrane.</text>
</comment>
<feature type="transmembrane region" description="Helical" evidence="10">
    <location>
        <begin position="234"/>
        <end position="259"/>
    </location>
</feature>
<dbReference type="OrthoDB" id="9816572at2"/>
<dbReference type="PANTHER" id="PTHR47019:SF1">
    <property type="entry name" value="LIPID II FLIPPASE MURJ"/>
    <property type="match status" value="1"/>
</dbReference>
<dbReference type="EMBL" id="AWTR02000042">
    <property type="protein sequence ID" value="ETZ07487.1"/>
    <property type="molecule type" value="Genomic_DNA"/>
</dbReference>
<keyword evidence="3 10" id="KW-0812">Transmembrane</keyword>
<dbReference type="GO" id="GO:0005886">
    <property type="term" value="C:plasma membrane"/>
    <property type="evidence" value="ECO:0007669"/>
    <property type="project" value="UniProtKB-SubCell"/>
</dbReference>
<dbReference type="eggNOG" id="COG0728">
    <property type="taxonomic scope" value="Bacteria"/>
</dbReference>
<comment type="subcellular location">
    <subcellularLocation>
        <location evidence="1">Cell membrane</location>
        <topology evidence="1">Multi-pass membrane protein</topology>
    </subcellularLocation>
</comment>
<keyword evidence="2" id="KW-1003">Cell membrane</keyword>
<dbReference type="GO" id="GO:0008360">
    <property type="term" value="P:regulation of cell shape"/>
    <property type="evidence" value="ECO:0007669"/>
    <property type="project" value="UniProtKB-KW"/>
</dbReference>
<accession>W6TUS7</accession>
<feature type="transmembrane region" description="Helical" evidence="10">
    <location>
        <begin position="318"/>
        <end position="344"/>
    </location>
</feature>
<evidence type="ECO:0000256" key="3">
    <source>
        <dbReference type="ARBA" id="ARBA00022692"/>
    </source>
</evidence>
<evidence type="ECO:0000256" key="7">
    <source>
        <dbReference type="ARBA" id="ARBA00023136"/>
    </source>
</evidence>
<dbReference type="Pfam" id="PF03023">
    <property type="entry name" value="MurJ"/>
    <property type="match status" value="1"/>
</dbReference>
<feature type="transmembrane region" description="Helical" evidence="10">
    <location>
        <begin position="194"/>
        <end position="214"/>
    </location>
</feature>
<keyword evidence="4" id="KW-0133">Cell shape</keyword>
<name>W6TUS7_HOLOB</name>
<dbReference type="GO" id="GO:0034204">
    <property type="term" value="P:lipid translocation"/>
    <property type="evidence" value="ECO:0007669"/>
    <property type="project" value="TreeGrafter"/>
</dbReference>
<evidence type="ECO:0000256" key="10">
    <source>
        <dbReference type="SAM" id="Phobius"/>
    </source>
</evidence>
<keyword evidence="12" id="KW-1185">Reference proteome</keyword>
<feature type="transmembrane region" description="Helical" evidence="10">
    <location>
        <begin position="414"/>
        <end position="436"/>
    </location>
</feature>
<feature type="transmembrane region" description="Helical" evidence="10">
    <location>
        <begin position="279"/>
        <end position="297"/>
    </location>
</feature>
<feature type="transmembrane region" description="Helical" evidence="10">
    <location>
        <begin position="160"/>
        <end position="182"/>
    </location>
</feature>
<comment type="similarity">
    <text evidence="9">Belongs to the MurJ/MviN family.</text>
</comment>
<dbReference type="NCBIfam" id="TIGR01695">
    <property type="entry name" value="murJ_mviN"/>
    <property type="match status" value="1"/>
</dbReference>
<feature type="transmembrane region" description="Helical" evidence="10">
    <location>
        <begin position="82"/>
        <end position="106"/>
    </location>
</feature>
<proteinExistence type="inferred from homology"/>
<dbReference type="PRINTS" id="PR01806">
    <property type="entry name" value="VIRFACTRMVIN"/>
</dbReference>
<dbReference type="STRING" id="1399147.P618_200329"/>
<dbReference type="InterPro" id="IPR004268">
    <property type="entry name" value="MurJ"/>
</dbReference>
<feature type="transmembrane region" description="Helical" evidence="10">
    <location>
        <begin position="391"/>
        <end position="408"/>
    </location>
</feature>
<comment type="caution">
    <text evidence="11">The sequence shown here is derived from an EMBL/GenBank/DDBJ whole genome shotgun (WGS) entry which is preliminary data.</text>
</comment>
<feature type="transmembrane region" description="Helical" evidence="10">
    <location>
        <begin position="359"/>
        <end position="379"/>
    </location>
</feature>
<evidence type="ECO:0000256" key="4">
    <source>
        <dbReference type="ARBA" id="ARBA00022960"/>
    </source>
</evidence>
<dbReference type="Proteomes" id="UP000019112">
    <property type="component" value="Unassembled WGS sequence"/>
</dbReference>
<dbReference type="GO" id="GO:0015648">
    <property type="term" value="F:lipid-linked peptidoglycan transporter activity"/>
    <property type="evidence" value="ECO:0007669"/>
    <property type="project" value="TreeGrafter"/>
</dbReference>
<evidence type="ECO:0008006" key="13">
    <source>
        <dbReference type="Google" id="ProtNLM"/>
    </source>
</evidence>
<gene>
    <name evidence="11" type="ORF">P618_200329</name>
</gene>
<keyword evidence="6 10" id="KW-1133">Transmembrane helix</keyword>
<reference evidence="11 12" key="1">
    <citation type="journal article" date="2014" name="FEMS Microbiol. Lett.">
        <title>Draft genome sequences of three Holospora species (Holospora obtusa, Holospora undulata, and Holospora elegans), endonuclear symbiotic bacteria of the ciliate Paramecium caudatum.</title>
        <authorList>
            <person name="Dohra H."/>
            <person name="Tanaka K."/>
            <person name="Suzuki T."/>
            <person name="Fujishima M."/>
            <person name="Suzuki H."/>
        </authorList>
    </citation>
    <scope>NUCLEOTIDE SEQUENCE [LARGE SCALE GENOMIC DNA]</scope>
    <source>
        <strain evidence="11 12">F1</strain>
    </source>
</reference>
<evidence type="ECO:0000313" key="11">
    <source>
        <dbReference type="EMBL" id="ETZ07487.1"/>
    </source>
</evidence>
<dbReference type="RefSeq" id="WP_021826998.1">
    <property type="nucleotide sequence ID" value="NZ_AWTR02000042.1"/>
</dbReference>
<evidence type="ECO:0000256" key="9">
    <source>
        <dbReference type="ARBA" id="ARBA00061532"/>
    </source>
</evidence>
<protein>
    <recommendedName>
        <fullName evidence="13">Lipid II flippase MurJ</fullName>
    </recommendedName>
</protein>
<evidence type="ECO:0000256" key="2">
    <source>
        <dbReference type="ARBA" id="ARBA00022475"/>
    </source>
</evidence>
<feature type="transmembrane region" description="Helical" evidence="10">
    <location>
        <begin position="482"/>
        <end position="504"/>
    </location>
</feature>
<dbReference type="GO" id="GO:0009252">
    <property type="term" value="P:peptidoglycan biosynthetic process"/>
    <property type="evidence" value="ECO:0007669"/>
    <property type="project" value="UniProtKB-KW"/>
</dbReference>
<evidence type="ECO:0000256" key="6">
    <source>
        <dbReference type="ARBA" id="ARBA00022989"/>
    </source>
</evidence>
<dbReference type="AlphaFoldDB" id="W6TUS7"/>
<keyword evidence="7 10" id="KW-0472">Membrane</keyword>
<dbReference type="InterPro" id="IPR051050">
    <property type="entry name" value="Lipid_II_flippase_MurJ/MviN"/>
</dbReference>
<evidence type="ECO:0000256" key="5">
    <source>
        <dbReference type="ARBA" id="ARBA00022984"/>
    </source>
</evidence>
<feature type="transmembrane region" description="Helical" evidence="10">
    <location>
        <begin position="126"/>
        <end position="148"/>
    </location>
</feature>
<evidence type="ECO:0000313" key="12">
    <source>
        <dbReference type="Proteomes" id="UP000019112"/>
    </source>
</evidence>
<sequence length="524" mass="59350">MKINFLRSVSWVAVLTLLSRVSGYVRELLLIQCIGINAVSDTLSILIKIPAFFRRIFAEGAMQAAFLPIFTKIKENEGEEAAYRFSASLLGVLLALLTVLVAIAEWKWDFFSRWIFSDSSHQTQQALFSGLGKIIFPYIFFISVHSFFGSISSVYGRFGIFNFSSTLGNLFICAGLVALLIYQPSSNIVSAYGVSWAILGSSVFQCIIMIWGCWHQGMRSVWPILGFNKYLSVFFRKFCSAMLSISSVQLNTVIGALFAAQLPTKGASYLNYADRFQQLPLSLIGVSLASVLLPILSQKHEAQDSVRRWRDEQHFLRFSLMMSVWITLFFWVASFSLGACLFFPSVKSGVLAWRDVKEIANVVRIFSLGIPAYIGIKILITRCFAYGKGQLTWISGLLNVVVTIGISLCLYRQFYHIGLALASVISAWVQFSFLLYSIAYQEKLPIYSGLRRLCLELVPFVAGVLSVYYYVIPSFWTPENSIFFHITYIFFSAFIISALLFLFLNNRSHLSYKHLKLFRKMFRA</sequence>
<evidence type="ECO:0000256" key="8">
    <source>
        <dbReference type="ARBA" id="ARBA00060041"/>
    </source>
</evidence>
<evidence type="ECO:0000256" key="1">
    <source>
        <dbReference type="ARBA" id="ARBA00004651"/>
    </source>
</evidence>